<gene>
    <name evidence="2" type="ORF">AAFF_G00140150</name>
</gene>
<feature type="compositionally biased region" description="Basic and acidic residues" evidence="1">
    <location>
        <begin position="12"/>
        <end position="27"/>
    </location>
</feature>
<accession>A0AAD7TCA7</accession>
<feature type="region of interest" description="Disordered" evidence="1">
    <location>
        <begin position="1"/>
        <end position="70"/>
    </location>
</feature>
<evidence type="ECO:0000313" key="3">
    <source>
        <dbReference type="Proteomes" id="UP001221898"/>
    </source>
</evidence>
<feature type="compositionally biased region" description="Basic and acidic residues" evidence="1">
    <location>
        <begin position="35"/>
        <end position="48"/>
    </location>
</feature>
<organism evidence="2 3">
    <name type="scientific">Aldrovandia affinis</name>
    <dbReference type="NCBI Taxonomy" id="143900"/>
    <lineage>
        <taxon>Eukaryota</taxon>
        <taxon>Metazoa</taxon>
        <taxon>Chordata</taxon>
        <taxon>Craniata</taxon>
        <taxon>Vertebrata</taxon>
        <taxon>Euteleostomi</taxon>
        <taxon>Actinopterygii</taxon>
        <taxon>Neopterygii</taxon>
        <taxon>Teleostei</taxon>
        <taxon>Notacanthiformes</taxon>
        <taxon>Halosauridae</taxon>
        <taxon>Aldrovandia</taxon>
    </lineage>
</organism>
<dbReference type="EMBL" id="JAINUG010000002">
    <property type="protein sequence ID" value="KAJ8418306.1"/>
    <property type="molecule type" value="Genomic_DNA"/>
</dbReference>
<keyword evidence="3" id="KW-1185">Reference proteome</keyword>
<dbReference type="Proteomes" id="UP001221898">
    <property type="component" value="Unassembled WGS sequence"/>
</dbReference>
<protein>
    <submittedName>
        <fullName evidence="2">Uncharacterized protein</fullName>
    </submittedName>
</protein>
<name>A0AAD7TCA7_9TELE</name>
<dbReference type="AlphaFoldDB" id="A0AAD7TCA7"/>
<sequence length="90" mass="9985">MWPRGQRADSSAGRRESSPRLAPAREDEGVDPEQDVTHRAKEGSRVKESLGMGQESSSAQLAKRPRDPRSAVCAWIDQTKSTWASDVHRV</sequence>
<evidence type="ECO:0000256" key="1">
    <source>
        <dbReference type="SAM" id="MobiDB-lite"/>
    </source>
</evidence>
<evidence type="ECO:0000313" key="2">
    <source>
        <dbReference type="EMBL" id="KAJ8418306.1"/>
    </source>
</evidence>
<comment type="caution">
    <text evidence="2">The sequence shown here is derived from an EMBL/GenBank/DDBJ whole genome shotgun (WGS) entry which is preliminary data.</text>
</comment>
<proteinExistence type="predicted"/>
<reference evidence="2" key="1">
    <citation type="journal article" date="2023" name="Science">
        <title>Genome structures resolve the early diversification of teleost fishes.</title>
        <authorList>
            <person name="Parey E."/>
            <person name="Louis A."/>
            <person name="Montfort J."/>
            <person name="Bouchez O."/>
            <person name="Roques C."/>
            <person name="Iampietro C."/>
            <person name="Lluch J."/>
            <person name="Castinel A."/>
            <person name="Donnadieu C."/>
            <person name="Desvignes T."/>
            <person name="Floi Bucao C."/>
            <person name="Jouanno E."/>
            <person name="Wen M."/>
            <person name="Mejri S."/>
            <person name="Dirks R."/>
            <person name="Jansen H."/>
            <person name="Henkel C."/>
            <person name="Chen W.J."/>
            <person name="Zahm M."/>
            <person name="Cabau C."/>
            <person name="Klopp C."/>
            <person name="Thompson A.W."/>
            <person name="Robinson-Rechavi M."/>
            <person name="Braasch I."/>
            <person name="Lecointre G."/>
            <person name="Bobe J."/>
            <person name="Postlethwait J.H."/>
            <person name="Berthelot C."/>
            <person name="Roest Crollius H."/>
            <person name="Guiguen Y."/>
        </authorList>
    </citation>
    <scope>NUCLEOTIDE SEQUENCE</scope>
    <source>
        <strain evidence="2">NC1722</strain>
    </source>
</reference>